<proteinExistence type="predicted"/>
<sequence length="86" mass="9579">METLPVIVSGALLKSCVMKGIIRTILDDHRDVAMLRHAISTFACLLYLKDGTMTVSFDDPLLDDIIRKIEELKMKASENASEKSIV</sequence>
<evidence type="ECO:0000313" key="2">
    <source>
        <dbReference type="Proteomes" id="UP000070319"/>
    </source>
</evidence>
<evidence type="ECO:0000313" key="1">
    <source>
        <dbReference type="EMBL" id="KXT55500.1"/>
    </source>
</evidence>
<accession>A0A139LVN4</accession>
<reference evidence="1 2" key="1">
    <citation type="submission" date="2016-02" db="EMBL/GenBank/DDBJ databases">
        <authorList>
            <person name="Wen L."/>
            <person name="He K."/>
            <person name="Yang H."/>
        </authorList>
    </citation>
    <scope>NUCLEOTIDE SEQUENCE [LARGE SCALE GENOMIC DNA]</scope>
    <source>
        <strain evidence="1 2">KLE1704</strain>
    </source>
</reference>
<dbReference type="EMBL" id="LTDF01000003">
    <property type="protein sequence ID" value="KXT55500.1"/>
    <property type="molecule type" value="Genomic_DNA"/>
</dbReference>
<gene>
    <name evidence="1" type="ORF">HMPREF2531_00031</name>
</gene>
<name>A0A139LVN4_9BACE</name>
<comment type="caution">
    <text evidence="1">The sequence shown here is derived from an EMBL/GenBank/DDBJ whole genome shotgun (WGS) entry which is preliminary data.</text>
</comment>
<dbReference type="Proteomes" id="UP000070319">
    <property type="component" value="Unassembled WGS sequence"/>
</dbReference>
<organism evidence="1">
    <name type="scientific">Bacteroides intestinalis</name>
    <dbReference type="NCBI Taxonomy" id="329854"/>
    <lineage>
        <taxon>Bacteria</taxon>
        <taxon>Pseudomonadati</taxon>
        <taxon>Bacteroidota</taxon>
        <taxon>Bacteroidia</taxon>
        <taxon>Bacteroidales</taxon>
        <taxon>Bacteroidaceae</taxon>
        <taxon>Bacteroides</taxon>
    </lineage>
</organism>
<dbReference type="AlphaFoldDB" id="A0A139LVN4"/>
<protein>
    <submittedName>
        <fullName evidence="1">Uncharacterized protein</fullName>
    </submittedName>
</protein>
<dbReference type="PATRIC" id="fig|329854.7.peg.30"/>